<protein>
    <submittedName>
        <fullName evidence="1">Uncharacterized protein</fullName>
    </submittedName>
</protein>
<reference evidence="1" key="1">
    <citation type="submission" date="2021-01" db="EMBL/GenBank/DDBJ databases">
        <title>Adiantum capillus-veneris genome.</title>
        <authorList>
            <person name="Fang Y."/>
            <person name="Liao Q."/>
        </authorList>
    </citation>
    <scope>NUCLEOTIDE SEQUENCE</scope>
    <source>
        <strain evidence="1">H3</strain>
        <tissue evidence="1">Leaf</tissue>
    </source>
</reference>
<organism evidence="1 2">
    <name type="scientific">Adiantum capillus-veneris</name>
    <name type="common">Maidenhair fern</name>
    <dbReference type="NCBI Taxonomy" id="13818"/>
    <lineage>
        <taxon>Eukaryota</taxon>
        <taxon>Viridiplantae</taxon>
        <taxon>Streptophyta</taxon>
        <taxon>Embryophyta</taxon>
        <taxon>Tracheophyta</taxon>
        <taxon>Polypodiopsida</taxon>
        <taxon>Polypodiidae</taxon>
        <taxon>Polypodiales</taxon>
        <taxon>Pteridineae</taxon>
        <taxon>Pteridaceae</taxon>
        <taxon>Vittarioideae</taxon>
        <taxon>Adiantum</taxon>
    </lineage>
</organism>
<proteinExistence type="predicted"/>
<dbReference type="EMBL" id="JABFUD020000025">
    <property type="protein sequence ID" value="KAI5059671.1"/>
    <property type="molecule type" value="Genomic_DNA"/>
</dbReference>
<name>A0A9D4U3U4_ADICA</name>
<keyword evidence="2" id="KW-1185">Reference proteome</keyword>
<gene>
    <name evidence="1" type="ORF">GOP47_0025990</name>
</gene>
<dbReference type="Proteomes" id="UP000886520">
    <property type="component" value="Chromosome 25"/>
</dbReference>
<feature type="non-terminal residue" evidence="1">
    <location>
        <position position="1"/>
    </location>
</feature>
<accession>A0A9D4U3U4</accession>
<evidence type="ECO:0000313" key="2">
    <source>
        <dbReference type="Proteomes" id="UP000886520"/>
    </source>
</evidence>
<sequence>SSRFCLCFDVSLFHSSSLCFYDRVMLKAMCTLITYKSSSGFEGAVVLSACCLQGHGAGGSKGTLRQDGSGDVVVGECGARMQAAAADLGYSVGRCLLSRPGSSHASDPFFLYGRELSPLLPPLREDNGRPNPFDAVCEGFSKWQLEGFSVAAGGDLC</sequence>
<evidence type="ECO:0000313" key="1">
    <source>
        <dbReference type="EMBL" id="KAI5059671.1"/>
    </source>
</evidence>
<dbReference type="AlphaFoldDB" id="A0A9D4U3U4"/>
<comment type="caution">
    <text evidence="1">The sequence shown here is derived from an EMBL/GenBank/DDBJ whole genome shotgun (WGS) entry which is preliminary data.</text>
</comment>